<organism evidence="5 6">
    <name type="scientific">Candidatus Kaiserbacteria bacterium RIFCSPLOWO2_12_FULL_50_28</name>
    <dbReference type="NCBI Taxonomy" id="1798527"/>
    <lineage>
        <taxon>Bacteria</taxon>
        <taxon>Candidatus Kaiseribacteriota</taxon>
    </lineage>
</organism>
<dbReference type="Pfam" id="PF00437">
    <property type="entry name" value="T2SSE"/>
    <property type="match status" value="1"/>
</dbReference>
<evidence type="ECO:0000256" key="2">
    <source>
        <dbReference type="ARBA" id="ARBA00022741"/>
    </source>
</evidence>
<keyword evidence="2" id="KW-0547">Nucleotide-binding</keyword>
<dbReference type="SMART" id="SM00382">
    <property type="entry name" value="AAA"/>
    <property type="match status" value="1"/>
</dbReference>
<dbReference type="PANTHER" id="PTHR30258">
    <property type="entry name" value="TYPE II SECRETION SYSTEM PROTEIN GSPE-RELATED"/>
    <property type="match status" value="1"/>
</dbReference>
<sequence length="446" mass="49342">MSYATETEAGILTLSNEIIQQMLQKLKALEDVRAEIQAHSGSRDVHRISRILEIIMGGALSLGASDIHLEPEEEGVRMRYRLDGVLIEVLMFDAPTYALISSRIKLLSGLKLNIKNAAQDGRFSIQVNEKEIEIRTSILPGAYAETIVMRVLDPATIALPMEALGFDTYLMQIFKQEISKPNGMILNTGPTGSGKTTTLYAFLRQVHRPEVKIVTIEDPIEYHLPGIVQTQVSKDYTFAEGLRSTLRQDPDIIMVGEIRDAEVASTAIHASLTGHLVFSTLHTNDAAGTFPRLIDMGVNADILGAAITTSMAQRLVRRLCSACREARPIAGDDAKVLEPLLKNIPHPESLPENRDTMWIPKGCDKCGGLGYKGRIGVVEAVLMDREIEQCVRTTSSEREIWKAARHQNIRRMSQDGAVKVLRGVTSLEELSRVVDLHDEVMLEIIA</sequence>
<evidence type="ECO:0000256" key="1">
    <source>
        <dbReference type="ARBA" id="ARBA00006611"/>
    </source>
</evidence>
<evidence type="ECO:0000256" key="3">
    <source>
        <dbReference type="ARBA" id="ARBA00022840"/>
    </source>
</evidence>
<evidence type="ECO:0000313" key="5">
    <source>
        <dbReference type="EMBL" id="OGG86785.1"/>
    </source>
</evidence>
<protein>
    <recommendedName>
        <fullName evidence="4">Bacterial type II secretion system protein E domain-containing protein</fullName>
    </recommendedName>
</protein>
<dbReference type="Gene3D" id="3.40.50.300">
    <property type="entry name" value="P-loop containing nucleotide triphosphate hydrolases"/>
    <property type="match status" value="1"/>
</dbReference>
<evidence type="ECO:0000313" key="6">
    <source>
        <dbReference type="Proteomes" id="UP000177968"/>
    </source>
</evidence>
<dbReference type="GO" id="GO:0005524">
    <property type="term" value="F:ATP binding"/>
    <property type="evidence" value="ECO:0007669"/>
    <property type="project" value="UniProtKB-KW"/>
</dbReference>
<dbReference type="GO" id="GO:0016887">
    <property type="term" value="F:ATP hydrolysis activity"/>
    <property type="evidence" value="ECO:0007669"/>
    <property type="project" value="TreeGrafter"/>
</dbReference>
<comment type="similarity">
    <text evidence="1">Belongs to the GSP E family.</text>
</comment>
<feature type="domain" description="Bacterial type II secretion system protein E" evidence="4">
    <location>
        <begin position="246"/>
        <end position="260"/>
    </location>
</feature>
<dbReference type="GO" id="GO:0005886">
    <property type="term" value="C:plasma membrane"/>
    <property type="evidence" value="ECO:0007669"/>
    <property type="project" value="TreeGrafter"/>
</dbReference>
<evidence type="ECO:0000259" key="4">
    <source>
        <dbReference type="PROSITE" id="PS00662"/>
    </source>
</evidence>
<dbReference type="Gene3D" id="3.30.450.90">
    <property type="match status" value="1"/>
</dbReference>
<dbReference type="PANTHER" id="PTHR30258:SF3">
    <property type="entry name" value="SLL1921 PROTEIN"/>
    <property type="match status" value="1"/>
</dbReference>
<dbReference type="InterPro" id="IPR027417">
    <property type="entry name" value="P-loop_NTPase"/>
</dbReference>
<dbReference type="PROSITE" id="PS00662">
    <property type="entry name" value="T2SP_E"/>
    <property type="match status" value="1"/>
</dbReference>
<comment type="caution">
    <text evidence="5">The sequence shown here is derived from an EMBL/GenBank/DDBJ whole genome shotgun (WGS) entry which is preliminary data.</text>
</comment>
<keyword evidence="3" id="KW-0067">ATP-binding</keyword>
<dbReference type="SUPFAM" id="SSF52540">
    <property type="entry name" value="P-loop containing nucleoside triphosphate hydrolases"/>
    <property type="match status" value="1"/>
</dbReference>
<dbReference type="Proteomes" id="UP000177968">
    <property type="component" value="Unassembled WGS sequence"/>
</dbReference>
<name>A0A1F6FLP6_9BACT</name>
<dbReference type="AlphaFoldDB" id="A0A1F6FLP6"/>
<gene>
    <name evidence="5" type="ORF">A3H15_01735</name>
</gene>
<dbReference type="EMBL" id="MFMO01000043">
    <property type="protein sequence ID" value="OGG86785.1"/>
    <property type="molecule type" value="Genomic_DNA"/>
</dbReference>
<proteinExistence type="inferred from homology"/>
<reference evidence="5 6" key="1">
    <citation type="journal article" date="2016" name="Nat. Commun.">
        <title>Thousands of microbial genomes shed light on interconnected biogeochemical processes in an aquifer system.</title>
        <authorList>
            <person name="Anantharaman K."/>
            <person name="Brown C.T."/>
            <person name="Hug L.A."/>
            <person name="Sharon I."/>
            <person name="Castelle C.J."/>
            <person name="Probst A.J."/>
            <person name="Thomas B.C."/>
            <person name="Singh A."/>
            <person name="Wilkins M.J."/>
            <person name="Karaoz U."/>
            <person name="Brodie E.L."/>
            <person name="Williams K.H."/>
            <person name="Hubbard S.S."/>
            <person name="Banfield J.F."/>
        </authorList>
    </citation>
    <scope>NUCLEOTIDE SEQUENCE [LARGE SCALE GENOMIC DNA]</scope>
</reference>
<accession>A0A1F6FLP6</accession>
<dbReference type="InterPro" id="IPR003593">
    <property type="entry name" value="AAA+_ATPase"/>
</dbReference>
<dbReference type="CDD" id="cd01129">
    <property type="entry name" value="PulE-GspE-like"/>
    <property type="match status" value="1"/>
</dbReference>
<dbReference type="InterPro" id="IPR001482">
    <property type="entry name" value="T2SS/T4SS_dom"/>
</dbReference>